<name>A0A1F8EUL6_9BACT</name>
<dbReference type="Gene3D" id="3.90.550.10">
    <property type="entry name" value="Spore Coat Polysaccharide Biosynthesis Protein SpsA, Chain A"/>
    <property type="match status" value="1"/>
</dbReference>
<evidence type="ECO:0000313" key="11">
    <source>
        <dbReference type="Proteomes" id="UP000177507"/>
    </source>
</evidence>
<evidence type="ECO:0000256" key="6">
    <source>
        <dbReference type="ARBA" id="ARBA00022723"/>
    </source>
</evidence>
<sequence>MKGVILAGGMGTRLKPLTSITNKHLIGIFDKPMILYPLESLIKAGVKEILVVSGRENYGHFVEFLGSGSDYGANLTYKVQDKAGGIAEALGLAENFASGQPIIVILGDNLFEDSFSKYVKSFKNGARIFLKKVPDPERFGVPVLEGRKVLRILEKPQQPPTPYAVTGLYQYDSEVFKIIKKLKPSARGELEITDVNNAYIKKGRMLAEFLGGFWSDAGTFESLVTATQWAMEKGLKKVKK</sequence>
<gene>
    <name evidence="10" type="ORF">A2831_00910</name>
</gene>
<accession>A0A1F8EUL6</accession>
<dbReference type="AlphaFoldDB" id="A0A1F8EUL6"/>
<dbReference type="GO" id="GO:0008879">
    <property type="term" value="F:glucose-1-phosphate thymidylyltransferase activity"/>
    <property type="evidence" value="ECO:0007669"/>
    <property type="project" value="UniProtKB-EC"/>
</dbReference>
<dbReference type="Proteomes" id="UP000177507">
    <property type="component" value="Unassembled WGS sequence"/>
</dbReference>
<comment type="similarity">
    <text evidence="2">Belongs to the glucose-1-phosphate thymidylyltransferase family.</text>
</comment>
<evidence type="ECO:0000313" key="10">
    <source>
        <dbReference type="EMBL" id="OGN04562.1"/>
    </source>
</evidence>
<protein>
    <recommendedName>
        <fullName evidence="3">glucose-1-phosphate thymidylyltransferase</fullName>
        <ecNumber evidence="3">2.7.7.24</ecNumber>
    </recommendedName>
</protein>
<evidence type="ECO:0000256" key="2">
    <source>
        <dbReference type="ARBA" id="ARBA00010480"/>
    </source>
</evidence>
<dbReference type="InterPro" id="IPR005835">
    <property type="entry name" value="NTP_transferase_dom"/>
</dbReference>
<dbReference type="GO" id="GO:0046872">
    <property type="term" value="F:metal ion binding"/>
    <property type="evidence" value="ECO:0007669"/>
    <property type="project" value="UniProtKB-KW"/>
</dbReference>
<evidence type="ECO:0000256" key="3">
    <source>
        <dbReference type="ARBA" id="ARBA00012461"/>
    </source>
</evidence>
<keyword evidence="7" id="KW-0460">Magnesium</keyword>
<evidence type="ECO:0000256" key="1">
    <source>
        <dbReference type="ARBA" id="ARBA00001946"/>
    </source>
</evidence>
<evidence type="ECO:0000256" key="8">
    <source>
        <dbReference type="ARBA" id="ARBA00049336"/>
    </source>
</evidence>
<dbReference type="InterPro" id="IPR029044">
    <property type="entry name" value="Nucleotide-diphossugar_trans"/>
</dbReference>
<keyword evidence="10" id="KW-0946">Virion</keyword>
<evidence type="ECO:0000256" key="4">
    <source>
        <dbReference type="ARBA" id="ARBA00022679"/>
    </source>
</evidence>
<feature type="domain" description="Nucleotidyl transferase" evidence="9">
    <location>
        <begin position="2"/>
        <end position="228"/>
    </location>
</feature>
<evidence type="ECO:0000256" key="7">
    <source>
        <dbReference type="ARBA" id="ARBA00022842"/>
    </source>
</evidence>
<dbReference type="PANTHER" id="PTHR43532:SF1">
    <property type="entry name" value="GLUCOSE-1-PHOSPHATE THYMIDYLYLTRANSFERASE 1"/>
    <property type="match status" value="1"/>
</dbReference>
<evidence type="ECO:0000256" key="5">
    <source>
        <dbReference type="ARBA" id="ARBA00022695"/>
    </source>
</evidence>
<dbReference type="PANTHER" id="PTHR43532">
    <property type="entry name" value="GLUCOSE-1-PHOSPHATE THYMIDYLYLTRANSFERASE"/>
    <property type="match status" value="1"/>
</dbReference>
<keyword evidence="5" id="KW-0548">Nucleotidyltransferase</keyword>
<comment type="caution">
    <text evidence="10">The sequence shown here is derived from an EMBL/GenBank/DDBJ whole genome shotgun (WGS) entry which is preliminary data.</text>
</comment>
<proteinExistence type="inferred from homology"/>
<reference evidence="10 11" key="1">
    <citation type="journal article" date="2016" name="Nat. Commun.">
        <title>Thousands of microbial genomes shed light on interconnected biogeochemical processes in an aquifer system.</title>
        <authorList>
            <person name="Anantharaman K."/>
            <person name="Brown C.T."/>
            <person name="Hug L.A."/>
            <person name="Sharon I."/>
            <person name="Castelle C.J."/>
            <person name="Probst A.J."/>
            <person name="Thomas B.C."/>
            <person name="Singh A."/>
            <person name="Wilkins M.J."/>
            <person name="Karaoz U."/>
            <person name="Brodie E.L."/>
            <person name="Williams K.H."/>
            <person name="Hubbard S.S."/>
            <person name="Banfield J.F."/>
        </authorList>
    </citation>
    <scope>NUCLEOTIDE SEQUENCE [LARGE SCALE GENOMIC DNA]</scope>
</reference>
<organism evidence="10 11">
    <name type="scientific">Candidatus Yanofskybacteria bacterium RIFCSPHIGHO2_01_FULL_44_17</name>
    <dbReference type="NCBI Taxonomy" id="1802668"/>
    <lineage>
        <taxon>Bacteria</taxon>
        <taxon>Candidatus Yanofskyibacteriota</taxon>
    </lineage>
</organism>
<dbReference type="EC" id="2.7.7.24" evidence="3"/>
<dbReference type="Pfam" id="PF00483">
    <property type="entry name" value="NTP_transferase"/>
    <property type="match status" value="1"/>
</dbReference>
<keyword evidence="4" id="KW-0808">Transferase</keyword>
<keyword evidence="10" id="KW-0167">Capsid protein</keyword>
<evidence type="ECO:0000259" key="9">
    <source>
        <dbReference type="Pfam" id="PF00483"/>
    </source>
</evidence>
<dbReference type="InterPro" id="IPR005907">
    <property type="entry name" value="G1P_thy_trans_s"/>
</dbReference>
<comment type="catalytic activity">
    <reaction evidence="8">
        <text>dTTP + alpha-D-glucose 1-phosphate + H(+) = dTDP-alpha-D-glucose + diphosphate</text>
        <dbReference type="Rhea" id="RHEA:15225"/>
        <dbReference type="ChEBI" id="CHEBI:15378"/>
        <dbReference type="ChEBI" id="CHEBI:33019"/>
        <dbReference type="ChEBI" id="CHEBI:37568"/>
        <dbReference type="ChEBI" id="CHEBI:57477"/>
        <dbReference type="ChEBI" id="CHEBI:58601"/>
        <dbReference type="EC" id="2.7.7.24"/>
    </reaction>
</comment>
<dbReference type="STRING" id="1802668.A2831_00910"/>
<dbReference type="SUPFAM" id="SSF53448">
    <property type="entry name" value="Nucleotide-diphospho-sugar transferases"/>
    <property type="match status" value="1"/>
</dbReference>
<keyword evidence="6" id="KW-0479">Metal-binding</keyword>
<comment type="cofactor">
    <cofactor evidence="1">
        <name>Mg(2+)</name>
        <dbReference type="ChEBI" id="CHEBI:18420"/>
    </cofactor>
</comment>
<dbReference type="EMBL" id="MGJI01000019">
    <property type="protein sequence ID" value="OGN04562.1"/>
    <property type="molecule type" value="Genomic_DNA"/>
</dbReference>